<evidence type="ECO:0000256" key="1">
    <source>
        <dbReference type="ARBA" id="ARBA00022500"/>
    </source>
</evidence>
<keyword evidence="1 4" id="KW-0145">Chemotaxis</keyword>
<dbReference type="Gene3D" id="3.40.50.2300">
    <property type="match status" value="1"/>
</dbReference>
<proteinExistence type="inferred from homology"/>
<comment type="catalytic activity">
    <reaction evidence="4">
        <text>L-glutaminyl-[protein] + H2O = L-glutamyl-[protein] + NH4(+)</text>
        <dbReference type="Rhea" id="RHEA:16441"/>
        <dbReference type="Rhea" id="RHEA-COMP:10207"/>
        <dbReference type="Rhea" id="RHEA-COMP:10208"/>
        <dbReference type="ChEBI" id="CHEBI:15377"/>
        <dbReference type="ChEBI" id="CHEBI:28938"/>
        <dbReference type="ChEBI" id="CHEBI:29973"/>
        <dbReference type="ChEBI" id="CHEBI:30011"/>
        <dbReference type="EC" id="3.5.1.44"/>
    </reaction>
</comment>
<feature type="active site" evidence="4 5">
    <location>
        <position position="173"/>
    </location>
</feature>
<dbReference type="AlphaFoldDB" id="A0A2N6CS35"/>
<evidence type="ECO:0000256" key="3">
    <source>
        <dbReference type="ARBA" id="ARBA00048267"/>
    </source>
</evidence>
<dbReference type="HAMAP" id="MF_00099">
    <property type="entry name" value="CheB_chemtxs"/>
    <property type="match status" value="1"/>
</dbReference>
<dbReference type="InterPro" id="IPR008248">
    <property type="entry name" value="CheB-like"/>
</dbReference>
<comment type="caution">
    <text evidence="9">The sequence shown here is derived from an EMBL/GenBank/DDBJ whole genome shotgun (WGS) entry which is preliminary data.</text>
</comment>
<keyword evidence="2 4" id="KW-0378">Hydrolase</keyword>
<feature type="active site" evidence="4 5">
    <location>
        <position position="296"/>
    </location>
</feature>
<dbReference type="SMART" id="SM00448">
    <property type="entry name" value="REC"/>
    <property type="match status" value="1"/>
</dbReference>
<dbReference type="EMBL" id="PKUN01000030">
    <property type="protein sequence ID" value="PLX59890.1"/>
    <property type="molecule type" value="Genomic_DNA"/>
</dbReference>
<keyword evidence="4" id="KW-0963">Cytoplasm</keyword>
<comment type="domain">
    <text evidence="4">Contains a C-terminal catalytic domain, and an N-terminal region which modulates catalytic activity.</text>
</comment>
<organism evidence="9 10">
    <name type="scientific">Sedimenticola selenatireducens</name>
    <dbReference type="NCBI Taxonomy" id="191960"/>
    <lineage>
        <taxon>Bacteria</taxon>
        <taxon>Pseudomonadati</taxon>
        <taxon>Pseudomonadota</taxon>
        <taxon>Gammaproteobacteria</taxon>
        <taxon>Chromatiales</taxon>
        <taxon>Sedimenticolaceae</taxon>
        <taxon>Sedimenticola</taxon>
    </lineage>
</organism>
<name>A0A2N6CS35_9GAMM</name>
<dbReference type="SUPFAM" id="SSF52172">
    <property type="entry name" value="CheY-like"/>
    <property type="match status" value="1"/>
</dbReference>
<dbReference type="Proteomes" id="UP000235015">
    <property type="component" value="Unassembled WGS sequence"/>
</dbReference>
<dbReference type="PANTHER" id="PTHR42872:SF3">
    <property type="entry name" value="PROTEIN-GLUTAMATE METHYLESTERASE_PROTEIN-GLUTAMINE GLUTAMINASE 1"/>
    <property type="match status" value="1"/>
</dbReference>
<dbReference type="CDD" id="cd16432">
    <property type="entry name" value="CheB_Rec"/>
    <property type="match status" value="1"/>
</dbReference>
<evidence type="ECO:0000259" key="8">
    <source>
        <dbReference type="PROSITE" id="PS50122"/>
    </source>
</evidence>
<dbReference type="Pfam" id="PF01339">
    <property type="entry name" value="CheB_methylest"/>
    <property type="match status" value="1"/>
</dbReference>
<feature type="modified residue" description="4-aspartylphosphate" evidence="4 6">
    <location>
        <position position="58"/>
    </location>
</feature>
<comment type="function">
    <text evidence="4">Involved in chemotaxis. Part of a chemotaxis signal transduction system that modulates chemotaxis in response to various stimuli. Catalyzes the demethylation of specific methylglutamate residues introduced into the chemoreceptors (methyl-accepting chemotaxis proteins or MCP) by CheR. Also mediates the irreversible deamidation of specific glutamine residues to glutamic acid.</text>
</comment>
<dbReference type="GO" id="GO:0008984">
    <property type="term" value="F:protein-glutamate methylesterase activity"/>
    <property type="evidence" value="ECO:0007669"/>
    <property type="project" value="UniProtKB-UniRule"/>
</dbReference>
<dbReference type="SUPFAM" id="SSF52738">
    <property type="entry name" value="Methylesterase CheB, C-terminal domain"/>
    <property type="match status" value="1"/>
</dbReference>
<keyword evidence="4 6" id="KW-0597">Phosphoprotein</keyword>
<evidence type="ECO:0000259" key="7">
    <source>
        <dbReference type="PROSITE" id="PS50110"/>
    </source>
</evidence>
<comment type="PTM">
    <text evidence="4">Phosphorylated by CheA. Phosphorylation of the N-terminal regulatory domain activates the methylesterase activity.</text>
</comment>
<dbReference type="GO" id="GO:0000156">
    <property type="term" value="F:phosphorelay response regulator activity"/>
    <property type="evidence" value="ECO:0007669"/>
    <property type="project" value="InterPro"/>
</dbReference>
<feature type="domain" description="Response regulatory" evidence="7">
    <location>
        <begin position="7"/>
        <end position="124"/>
    </location>
</feature>
<dbReference type="Pfam" id="PF00072">
    <property type="entry name" value="Response_reg"/>
    <property type="match status" value="1"/>
</dbReference>
<reference evidence="9 10" key="1">
    <citation type="submission" date="2017-11" db="EMBL/GenBank/DDBJ databases">
        <title>Genome-resolved metagenomics identifies genetic mobility, metabolic interactions, and unexpected diversity in perchlorate-reducing communities.</title>
        <authorList>
            <person name="Barnum T.P."/>
            <person name="Figueroa I.A."/>
            <person name="Carlstrom C.I."/>
            <person name="Lucas L.N."/>
            <person name="Engelbrektson A.L."/>
            <person name="Coates J.D."/>
        </authorList>
    </citation>
    <scope>NUCLEOTIDE SEQUENCE [LARGE SCALE GENOMIC DNA]</scope>
    <source>
        <strain evidence="9">BM301</strain>
    </source>
</reference>
<dbReference type="InterPro" id="IPR011006">
    <property type="entry name" value="CheY-like_superfamily"/>
</dbReference>
<dbReference type="STRING" id="1111735.GCA_000428045_03205"/>
<dbReference type="PROSITE" id="PS50122">
    <property type="entry name" value="CHEB"/>
    <property type="match status" value="1"/>
</dbReference>
<evidence type="ECO:0000256" key="4">
    <source>
        <dbReference type="HAMAP-Rule" id="MF_00099"/>
    </source>
</evidence>
<sequence length="351" mass="37300">MIASKVRVLVVDDSAFFRRRIAAMLGNDPMIEVVGFAGDGRSAIIEARRLKPDVITMDVEMPVLDGISAVKRIVAENPIPILMFSSLTHEGAKATLDALEAGAVDFLPKQFDSATNREASTLLARRVLAIGTRGVTRRLGTIIKPQPVARPVEPRAVVPVHRGSYKLVAIGASTGGPVAIQTLLASLPANFPLPIIIVVHMPASFTPAYAERLDSQCAITIKEAADGDLLRPAHAYLAPGGKQMVLERRGEGTVIRIKESTSDQTYRPCVDVSLGSAARLMPRDVLAIILTGMGADGKQAARALKEGGSTVWSQSEESCVVYGMPQAVEKAGLSDRVLNLADIGPSLIKAV</sequence>
<evidence type="ECO:0000313" key="10">
    <source>
        <dbReference type="Proteomes" id="UP000235015"/>
    </source>
</evidence>
<dbReference type="GO" id="GO:0006935">
    <property type="term" value="P:chemotaxis"/>
    <property type="evidence" value="ECO:0007669"/>
    <property type="project" value="UniProtKB-UniRule"/>
</dbReference>
<dbReference type="EC" id="3.1.1.61" evidence="4"/>
<comment type="catalytic activity">
    <reaction evidence="3 4">
        <text>[protein]-L-glutamate 5-O-methyl ester + H2O = L-glutamyl-[protein] + methanol + H(+)</text>
        <dbReference type="Rhea" id="RHEA:23236"/>
        <dbReference type="Rhea" id="RHEA-COMP:10208"/>
        <dbReference type="Rhea" id="RHEA-COMP:10311"/>
        <dbReference type="ChEBI" id="CHEBI:15377"/>
        <dbReference type="ChEBI" id="CHEBI:15378"/>
        <dbReference type="ChEBI" id="CHEBI:17790"/>
        <dbReference type="ChEBI" id="CHEBI:29973"/>
        <dbReference type="ChEBI" id="CHEBI:82795"/>
        <dbReference type="EC" id="3.1.1.61"/>
    </reaction>
</comment>
<dbReference type="PANTHER" id="PTHR42872">
    <property type="entry name" value="PROTEIN-GLUTAMATE METHYLESTERASE/PROTEIN-GLUTAMINE GLUTAMINASE"/>
    <property type="match status" value="1"/>
</dbReference>
<evidence type="ECO:0000313" key="9">
    <source>
        <dbReference type="EMBL" id="PLX59890.1"/>
    </source>
</evidence>
<dbReference type="CDD" id="cd17541">
    <property type="entry name" value="REC_CheB-like"/>
    <property type="match status" value="1"/>
</dbReference>
<protein>
    <recommendedName>
        <fullName evidence="4">Protein-glutamate methylesterase/protein-glutamine glutaminase</fullName>
        <ecNumber evidence="4">3.1.1.61</ecNumber>
        <ecNumber evidence="4">3.5.1.44</ecNumber>
    </recommendedName>
</protein>
<dbReference type="InterPro" id="IPR001789">
    <property type="entry name" value="Sig_transdc_resp-reg_receiver"/>
</dbReference>
<comment type="subcellular location">
    <subcellularLocation>
        <location evidence="4">Cytoplasm</location>
    </subcellularLocation>
</comment>
<evidence type="ECO:0000256" key="2">
    <source>
        <dbReference type="ARBA" id="ARBA00022801"/>
    </source>
</evidence>
<gene>
    <name evidence="4" type="primary">cheB</name>
    <name evidence="9" type="ORF">C0630_18485</name>
</gene>
<evidence type="ECO:0000256" key="5">
    <source>
        <dbReference type="PROSITE-ProRule" id="PRU00050"/>
    </source>
</evidence>
<dbReference type="PIRSF" id="PIRSF000876">
    <property type="entry name" value="RR_chemtxs_CheB"/>
    <property type="match status" value="1"/>
</dbReference>
<feature type="domain" description="CheB-type methylesterase" evidence="8">
    <location>
        <begin position="161"/>
        <end position="351"/>
    </location>
</feature>
<dbReference type="GO" id="GO:0005737">
    <property type="term" value="C:cytoplasm"/>
    <property type="evidence" value="ECO:0007669"/>
    <property type="project" value="UniProtKB-SubCell"/>
</dbReference>
<dbReference type="PROSITE" id="PS50110">
    <property type="entry name" value="RESPONSE_REGULATORY"/>
    <property type="match status" value="1"/>
</dbReference>
<evidence type="ECO:0000256" key="6">
    <source>
        <dbReference type="PROSITE-ProRule" id="PRU00169"/>
    </source>
</evidence>
<dbReference type="InterPro" id="IPR000673">
    <property type="entry name" value="Sig_transdc_resp-reg_Me-estase"/>
</dbReference>
<dbReference type="GO" id="GO:0050568">
    <property type="term" value="F:protein-glutamine glutaminase activity"/>
    <property type="evidence" value="ECO:0007669"/>
    <property type="project" value="UniProtKB-UniRule"/>
</dbReference>
<dbReference type="Gene3D" id="3.40.50.180">
    <property type="entry name" value="Methylesterase CheB, C-terminal domain"/>
    <property type="match status" value="1"/>
</dbReference>
<dbReference type="InterPro" id="IPR035909">
    <property type="entry name" value="CheB_C"/>
</dbReference>
<dbReference type="NCBIfam" id="NF001965">
    <property type="entry name" value="PRK00742.1"/>
    <property type="match status" value="1"/>
</dbReference>
<comment type="similarity">
    <text evidence="4">Belongs to the CheB family.</text>
</comment>
<feature type="active site" evidence="4 5">
    <location>
        <position position="200"/>
    </location>
</feature>
<dbReference type="EC" id="3.5.1.44" evidence="4"/>
<accession>A0A2N6CS35</accession>
<dbReference type="RefSeq" id="WP_273440918.1">
    <property type="nucleotide sequence ID" value="NZ_PKUN01000030.1"/>
</dbReference>